<protein>
    <submittedName>
        <fullName evidence="1">Uncharacterized protein</fullName>
    </submittedName>
</protein>
<dbReference type="AlphaFoldDB" id="A0A4Y2R7B1"/>
<evidence type="ECO:0000313" key="2">
    <source>
        <dbReference type="Proteomes" id="UP000499080"/>
    </source>
</evidence>
<proteinExistence type="predicted"/>
<accession>A0A4Y2R7B1</accession>
<organism evidence="1 2">
    <name type="scientific">Araneus ventricosus</name>
    <name type="common">Orbweaver spider</name>
    <name type="synonym">Epeira ventricosa</name>
    <dbReference type="NCBI Taxonomy" id="182803"/>
    <lineage>
        <taxon>Eukaryota</taxon>
        <taxon>Metazoa</taxon>
        <taxon>Ecdysozoa</taxon>
        <taxon>Arthropoda</taxon>
        <taxon>Chelicerata</taxon>
        <taxon>Arachnida</taxon>
        <taxon>Araneae</taxon>
        <taxon>Araneomorphae</taxon>
        <taxon>Entelegynae</taxon>
        <taxon>Araneoidea</taxon>
        <taxon>Araneidae</taxon>
        <taxon>Araneus</taxon>
    </lineage>
</organism>
<reference evidence="1 2" key="1">
    <citation type="journal article" date="2019" name="Sci. Rep.">
        <title>Orb-weaving spider Araneus ventricosus genome elucidates the spidroin gene catalogue.</title>
        <authorList>
            <person name="Kono N."/>
            <person name="Nakamura H."/>
            <person name="Ohtoshi R."/>
            <person name="Moran D.A.P."/>
            <person name="Shinohara A."/>
            <person name="Yoshida Y."/>
            <person name="Fujiwara M."/>
            <person name="Mori M."/>
            <person name="Tomita M."/>
            <person name="Arakawa K."/>
        </authorList>
    </citation>
    <scope>NUCLEOTIDE SEQUENCE [LARGE SCALE GENOMIC DNA]</scope>
</reference>
<dbReference type="EMBL" id="BGPR01015967">
    <property type="protein sequence ID" value="GBN71326.1"/>
    <property type="molecule type" value="Genomic_DNA"/>
</dbReference>
<dbReference type="Proteomes" id="UP000499080">
    <property type="component" value="Unassembled WGS sequence"/>
</dbReference>
<sequence length="159" mass="17983">MPPLDDETAIIRRVSLFDDETAMRNALDKKICRVHPCLVSMTRPLNQARRIKPAEFNLTFRFDDEPPSGLSHKKTRHSTGWTEETTIRPNAGSTARSVETTIRPIAGSIHVPALDETTIRSQVQFMSPFLETRLPSGCRIKFADHHVFVSDDETAIRLT</sequence>
<evidence type="ECO:0000313" key="1">
    <source>
        <dbReference type="EMBL" id="GBN71326.1"/>
    </source>
</evidence>
<name>A0A4Y2R7B1_ARAVE</name>
<comment type="caution">
    <text evidence="1">The sequence shown here is derived from an EMBL/GenBank/DDBJ whole genome shotgun (WGS) entry which is preliminary data.</text>
</comment>
<keyword evidence="2" id="KW-1185">Reference proteome</keyword>
<gene>
    <name evidence="1" type="ORF">AVEN_145161_1</name>
</gene>